<feature type="region of interest" description="Disordered" evidence="1">
    <location>
        <begin position="662"/>
        <end position="681"/>
    </location>
</feature>
<feature type="region of interest" description="Disordered" evidence="1">
    <location>
        <begin position="387"/>
        <end position="415"/>
    </location>
</feature>
<dbReference type="GO" id="GO:0005813">
    <property type="term" value="C:centrosome"/>
    <property type="evidence" value="ECO:0007669"/>
    <property type="project" value="InterPro"/>
</dbReference>
<accession>A0A8D8ZUF3</accession>
<evidence type="ECO:0000313" key="2">
    <source>
        <dbReference type="EMBL" id="CAG6753370.1"/>
    </source>
</evidence>
<reference evidence="2" key="1">
    <citation type="submission" date="2021-05" db="EMBL/GenBank/DDBJ databases">
        <authorList>
            <person name="Alioto T."/>
            <person name="Alioto T."/>
            <person name="Gomez Garrido J."/>
        </authorList>
    </citation>
    <scope>NUCLEOTIDE SEQUENCE</scope>
</reference>
<evidence type="ECO:0008006" key="3">
    <source>
        <dbReference type="Google" id="ProtNLM"/>
    </source>
</evidence>
<dbReference type="InterPro" id="IPR026708">
    <property type="entry name" value="CSPP1"/>
</dbReference>
<dbReference type="GO" id="GO:0000922">
    <property type="term" value="C:spindle pole"/>
    <property type="evidence" value="ECO:0007669"/>
    <property type="project" value="InterPro"/>
</dbReference>
<dbReference type="GO" id="GO:0032467">
    <property type="term" value="P:positive regulation of cytokinesis"/>
    <property type="evidence" value="ECO:0007669"/>
    <property type="project" value="InterPro"/>
</dbReference>
<protein>
    <recommendedName>
        <fullName evidence="3">CCDC66 domain-containing protein</fullName>
    </recommendedName>
</protein>
<dbReference type="EMBL" id="HBUF01536048">
    <property type="protein sequence ID" value="CAG6753370.1"/>
    <property type="molecule type" value="Transcribed_RNA"/>
</dbReference>
<feature type="region of interest" description="Disordered" evidence="1">
    <location>
        <begin position="455"/>
        <end position="579"/>
    </location>
</feature>
<dbReference type="AlphaFoldDB" id="A0A8D8ZUF3"/>
<sequence length="751" mass="85369">MDNIMNNQILSPVDSFILEHRYKILGDRKELEEKIKKDKNVSKPSLKADSQINSKEKNKETTPTILVTDCSNKENILKDQPVLNKVRTKGNGKKDNTALMRNDSVYTTPTQDKIFNERDQEKQRFIDRLIESPDIRYDSDTPRYRQVHTPELPFPVNQRQADIEKLQDLFSESPTYVANTNNVNQFCESYVLSSPSQSPRFDNSSTATAAKDNASHLLDEYVNTFENESTSRTNAQPMSITQNSFAHDQSCKKIVKIGEYSPLNPHFQPQPSVLNFSSGRHEVGSQTSQPSANQRLREKREIEVPMPSKKKSKAVQISADSSSSCVEEDDIEVVGTGFTTALPSIESKVHPETRYPHVRSQHHVETCGGGDPLAAVKLKQELYKTELDKQIREKRKQEEERKRREEEEDEKAQRAYWEQQERLRREFEQEEENKIQNTLQRQFRENLLKEKIRQLQIAQEDEKARKRKEKEAAHRRQKRELENRPVWGPGATGNPASIMASNPFGAAANSRLDPIHSYSKPPVQTAGGPCPTARASVPGVTASRDPHLAPPPSRSRYRGSSPEREHVSPSQSAAFTRDISPCSVEDCQYTGNIRHPLSRDVSPLRPPIERFRDISPVRPLRDSLPESPRLGPTRGEGALISKAPQELAMPLKRGKHHRVSFIAEPSTSSPPPTTRSRSPSPVLPAVRTHHRMKDLATTVPCPPYSDSCTDTVLKNLANRNVLTQLGQFRRQLYLENQRMNERLRKNGCDEQ</sequence>
<proteinExistence type="predicted"/>
<feature type="compositionally biased region" description="Basic and acidic residues" evidence="1">
    <location>
        <begin position="387"/>
        <end position="405"/>
    </location>
</feature>
<dbReference type="PANTHER" id="PTHR21616:SF2">
    <property type="entry name" value="CENTROSOME AND SPINDLE POLE-ASSOCIATED PROTEIN 1"/>
    <property type="match status" value="1"/>
</dbReference>
<dbReference type="EMBL" id="HBUF01536047">
    <property type="protein sequence ID" value="CAG6753369.1"/>
    <property type="molecule type" value="Transcribed_RNA"/>
</dbReference>
<feature type="region of interest" description="Disordered" evidence="1">
    <location>
        <begin position="618"/>
        <end position="644"/>
    </location>
</feature>
<feature type="region of interest" description="Disordered" evidence="1">
    <location>
        <begin position="268"/>
        <end position="316"/>
    </location>
</feature>
<feature type="compositionally biased region" description="Basic and acidic residues" evidence="1">
    <location>
        <begin position="460"/>
        <end position="483"/>
    </location>
</feature>
<evidence type="ECO:0000256" key="1">
    <source>
        <dbReference type="SAM" id="MobiDB-lite"/>
    </source>
</evidence>
<feature type="region of interest" description="Disordered" evidence="1">
    <location>
        <begin position="36"/>
        <end position="63"/>
    </location>
</feature>
<feature type="compositionally biased region" description="Polar residues" evidence="1">
    <location>
        <begin position="268"/>
        <end position="294"/>
    </location>
</feature>
<dbReference type="PANTHER" id="PTHR21616">
    <property type="entry name" value="CENTROSOME SPINDLE POLE ASSOCIATED PROTEIN"/>
    <property type="match status" value="1"/>
</dbReference>
<organism evidence="2">
    <name type="scientific">Cacopsylla melanoneura</name>
    <dbReference type="NCBI Taxonomy" id="428564"/>
    <lineage>
        <taxon>Eukaryota</taxon>
        <taxon>Metazoa</taxon>
        <taxon>Ecdysozoa</taxon>
        <taxon>Arthropoda</taxon>
        <taxon>Hexapoda</taxon>
        <taxon>Insecta</taxon>
        <taxon>Pterygota</taxon>
        <taxon>Neoptera</taxon>
        <taxon>Paraneoptera</taxon>
        <taxon>Hemiptera</taxon>
        <taxon>Sternorrhyncha</taxon>
        <taxon>Psylloidea</taxon>
        <taxon>Psyllidae</taxon>
        <taxon>Psyllinae</taxon>
        <taxon>Cacopsylla</taxon>
    </lineage>
</organism>
<dbReference type="GO" id="GO:0005874">
    <property type="term" value="C:microtubule"/>
    <property type="evidence" value="ECO:0007669"/>
    <property type="project" value="InterPro"/>
</dbReference>
<name>A0A8D8ZUF3_9HEMI</name>